<dbReference type="GO" id="GO:0080120">
    <property type="term" value="P:CAAX-box protein maturation"/>
    <property type="evidence" value="ECO:0007669"/>
    <property type="project" value="UniProtKB-ARBA"/>
</dbReference>
<evidence type="ECO:0000313" key="4">
    <source>
        <dbReference type="Proteomes" id="UP000093044"/>
    </source>
</evidence>
<dbReference type="STRING" id="1197717.BED41_06630"/>
<name>A0A1B2I487_9BACT</name>
<gene>
    <name evidence="3" type="ORF">BED41_06630</name>
</gene>
<accession>A0A1B2I487</accession>
<dbReference type="OrthoDB" id="4232at2"/>
<dbReference type="RefSeq" id="WP_066744259.1">
    <property type="nucleotide sequence ID" value="NZ_CP016757.1"/>
</dbReference>
<protein>
    <recommendedName>
        <fullName evidence="2">CAAX prenyl protease 2/Lysostaphin resistance protein A-like domain-containing protein</fullName>
    </recommendedName>
</protein>
<sequence>MSTFISFCAGVFLLYWPYGWCWYRKEDPDEYGLRWEFRAKDFMQTLAVSAFILLALTVVAMNWPWEALPRKRGLWTVLNMGASGLTAAIIEETFFRGWLQPVLERHFHPFAAIVITNLVFAPIHLIVAPYWISLCTFFPGLIMGWLKYRYKNLFPPALFHFIGNIWSIWFFPMPVNF</sequence>
<dbReference type="NCBIfam" id="NF040589">
    <property type="entry name" value="Synergist-CPBP"/>
    <property type="match status" value="1"/>
</dbReference>
<dbReference type="PANTHER" id="PTHR43592">
    <property type="entry name" value="CAAX AMINO TERMINAL PROTEASE"/>
    <property type="match status" value="1"/>
</dbReference>
<organism evidence="3 4">
    <name type="scientific">Cloacibacillus porcorum</name>
    <dbReference type="NCBI Taxonomy" id="1197717"/>
    <lineage>
        <taxon>Bacteria</taxon>
        <taxon>Thermotogati</taxon>
        <taxon>Synergistota</taxon>
        <taxon>Synergistia</taxon>
        <taxon>Synergistales</taxon>
        <taxon>Synergistaceae</taxon>
        <taxon>Cloacibacillus</taxon>
    </lineage>
</organism>
<dbReference type="Proteomes" id="UP000093044">
    <property type="component" value="Chromosome"/>
</dbReference>
<dbReference type="AlphaFoldDB" id="A0A1B2I487"/>
<dbReference type="PANTHER" id="PTHR43592:SF15">
    <property type="entry name" value="CAAX AMINO TERMINAL PROTEASE FAMILY PROTEIN"/>
    <property type="match status" value="1"/>
</dbReference>
<feature type="domain" description="CAAX prenyl protease 2/Lysostaphin resistance protein A-like" evidence="2">
    <location>
        <begin position="75"/>
        <end position="165"/>
    </location>
</feature>
<dbReference type="Pfam" id="PF02517">
    <property type="entry name" value="Rce1-like"/>
    <property type="match status" value="1"/>
</dbReference>
<dbReference type="InterPro" id="IPR003675">
    <property type="entry name" value="Rce1/LyrA-like_dom"/>
</dbReference>
<keyword evidence="4" id="KW-1185">Reference proteome</keyword>
<proteinExistence type="predicted"/>
<keyword evidence="1" id="KW-1133">Transmembrane helix</keyword>
<dbReference type="EMBL" id="CP016757">
    <property type="protein sequence ID" value="ANZ44791.1"/>
    <property type="molecule type" value="Genomic_DNA"/>
</dbReference>
<keyword evidence="1" id="KW-0472">Membrane</keyword>
<evidence type="ECO:0000259" key="2">
    <source>
        <dbReference type="Pfam" id="PF02517"/>
    </source>
</evidence>
<feature type="transmembrane region" description="Helical" evidence="1">
    <location>
        <begin position="110"/>
        <end position="132"/>
    </location>
</feature>
<feature type="transmembrane region" description="Helical" evidence="1">
    <location>
        <begin position="72"/>
        <end position="90"/>
    </location>
</feature>
<dbReference type="GeneID" id="83057526"/>
<evidence type="ECO:0000313" key="3">
    <source>
        <dbReference type="EMBL" id="ANZ44791.1"/>
    </source>
</evidence>
<reference evidence="3" key="1">
    <citation type="submission" date="2016-08" db="EMBL/GenBank/DDBJ databases">
        <title>Complete genome of Cloacibacillus porcorum.</title>
        <authorList>
            <person name="Looft T."/>
            <person name="Bayles D.O."/>
            <person name="Alt D.P."/>
        </authorList>
    </citation>
    <scope>NUCLEOTIDE SEQUENCE [LARGE SCALE GENOMIC DNA]</scope>
    <source>
        <strain evidence="3">CL-84</strain>
    </source>
</reference>
<dbReference type="GO" id="GO:0004175">
    <property type="term" value="F:endopeptidase activity"/>
    <property type="evidence" value="ECO:0007669"/>
    <property type="project" value="UniProtKB-ARBA"/>
</dbReference>
<dbReference type="KEGG" id="cpor:BED41_06630"/>
<evidence type="ECO:0000256" key="1">
    <source>
        <dbReference type="SAM" id="Phobius"/>
    </source>
</evidence>
<keyword evidence="1" id="KW-0812">Transmembrane</keyword>
<feature type="transmembrane region" description="Helical" evidence="1">
    <location>
        <begin position="153"/>
        <end position="171"/>
    </location>
</feature>
<feature type="transmembrane region" description="Helical" evidence="1">
    <location>
        <begin position="45"/>
        <end position="65"/>
    </location>
</feature>